<proteinExistence type="predicted"/>
<reference evidence="1" key="1">
    <citation type="submission" date="2018-05" db="EMBL/GenBank/DDBJ databases">
        <authorList>
            <person name="Lanie J.A."/>
            <person name="Ng W.-L."/>
            <person name="Kazmierczak K.M."/>
            <person name="Andrzejewski T.M."/>
            <person name="Davidsen T.M."/>
            <person name="Wayne K.J."/>
            <person name="Tettelin H."/>
            <person name="Glass J.I."/>
            <person name="Rusch D."/>
            <person name="Podicherti R."/>
            <person name="Tsui H.-C.T."/>
            <person name="Winkler M.E."/>
        </authorList>
    </citation>
    <scope>NUCLEOTIDE SEQUENCE</scope>
</reference>
<evidence type="ECO:0000313" key="1">
    <source>
        <dbReference type="EMBL" id="SVB00901.1"/>
    </source>
</evidence>
<dbReference type="EMBL" id="UINC01025398">
    <property type="protein sequence ID" value="SVB00901.1"/>
    <property type="molecule type" value="Genomic_DNA"/>
</dbReference>
<accession>A0A382AHY6</accession>
<gene>
    <name evidence="1" type="ORF">METZ01_LOCUS153755</name>
</gene>
<dbReference type="AlphaFoldDB" id="A0A382AHY6"/>
<protein>
    <submittedName>
        <fullName evidence="1">Uncharacterized protein</fullName>
    </submittedName>
</protein>
<organism evidence="1">
    <name type="scientific">marine metagenome</name>
    <dbReference type="NCBI Taxonomy" id="408172"/>
    <lineage>
        <taxon>unclassified sequences</taxon>
        <taxon>metagenomes</taxon>
        <taxon>ecological metagenomes</taxon>
    </lineage>
</organism>
<sequence length="52" mass="5945">MGSDSKNDLRTCRIQHQLQALKNENPELNHIEVFATVAIEALFQLPQLQPED</sequence>
<feature type="non-terminal residue" evidence="1">
    <location>
        <position position="52"/>
    </location>
</feature>
<name>A0A382AHY6_9ZZZZ</name>